<dbReference type="GO" id="GO:0003677">
    <property type="term" value="F:DNA binding"/>
    <property type="evidence" value="ECO:0007669"/>
    <property type="project" value="InterPro"/>
</dbReference>
<organism evidence="2 3">
    <name type="scientific">Prosthecobacter dejongeii</name>
    <dbReference type="NCBI Taxonomy" id="48465"/>
    <lineage>
        <taxon>Bacteria</taxon>
        <taxon>Pseudomonadati</taxon>
        <taxon>Verrucomicrobiota</taxon>
        <taxon>Verrucomicrobiia</taxon>
        <taxon>Verrucomicrobiales</taxon>
        <taxon>Verrucomicrobiaceae</taxon>
        <taxon>Prosthecobacter</taxon>
    </lineage>
</organism>
<gene>
    <name evidence="2" type="ORF">HNQ64_001197</name>
</gene>
<accession>A0A7W7YIP1</accession>
<feature type="compositionally biased region" description="Basic and acidic residues" evidence="1">
    <location>
        <begin position="109"/>
        <end position="119"/>
    </location>
</feature>
<reference evidence="2 3" key="1">
    <citation type="submission" date="2020-08" db="EMBL/GenBank/DDBJ databases">
        <title>Genomic Encyclopedia of Type Strains, Phase IV (KMG-IV): sequencing the most valuable type-strain genomes for metagenomic binning, comparative biology and taxonomic classification.</title>
        <authorList>
            <person name="Goeker M."/>
        </authorList>
    </citation>
    <scope>NUCLEOTIDE SEQUENCE [LARGE SCALE GENOMIC DNA]</scope>
    <source>
        <strain evidence="2 3">DSM 12251</strain>
    </source>
</reference>
<dbReference type="Pfam" id="PF09905">
    <property type="entry name" value="VF530"/>
    <property type="match status" value="1"/>
</dbReference>
<protein>
    <submittedName>
        <fullName evidence="2">Uncharacterized protein (DUF2132 family)</fullName>
    </submittedName>
</protein>
<proteinExistence type="predicted"/>
<dbReference type="Gene3D" id="1.10.720.30">
    <property type="entry name" value="SAP domain"/>
    <property type="match status" value="1"/>
</dbReference>
<dbReference type="AlphaFoldDB" id="A0A7W7YIP1"/>
<feature type="region of interest" description="Disordered" evidence="1">
    <location>
        <begin position="88"/>
        <end position="139"/>
    </location>
</feature>
<sequence>MIHLSGMHAAGPKNPLHGITLEKMVTDLQAYYGWDMLGRMIKINSFNWQPSIKSSLTFLRKTPWARQKVEELYVDTLPDLKAAAEGRAVAPSQWRDEEVPEETAPVTETKVEVSAREAAAEAGGENVTTPVAKDAPPQA</sequence>
<evidence type="ECO:0000313" key="2">
    <source>
        <dbReference type="EMBL" id="MBB5036955.1"/>
    </source>
</evidence>
<keyword evidence="3" id="KW-1185">Reference proteome</keyword>
<dbReference type="InterPro" id="IPR018668">
    <property type="entry name" value="DNA-binding_VF530-like"/>
</dbReference>
<dbReference type="InterPro" id="IPR036361">
    <property type="entry name" value="SAP_dom_sf"/>
</dbReference>
<evidence type="ECO:0000256" key="1">
    <source>
        <dbReference type="SAM" id="MobiDB-lite"/>
    </source>
</evidence>
<name>A0A7W7YIP1_9BACT</name>
<dbReference type="Proteomes" id="UP000534294">
    <property type="component" value="Unassembled WGS sequence"/>
</dbReference>
<evidence type="ECO:0000313" key="3">
    <source>
        <dbReference type="Proteomes" id="UP000534294"/>
    </source>
</evidence>
<comment type="caution">
    <text evidence="2">The sequence shown here is derived from an EMBL/GenBank/DDBJ whole genome shotgun (WGS) entry which is preliminary data.</text>
</comment>
<dbReference type="EMBL" id="JACHIF010000002">
    <property type="protein sequence ID" value="MBB5036955.1"/>
    <property type="molecule type" value="Genomic_DNA"/>
</dbReference>